<dbReference type="Proteomes" id="UP000187429">
    <property type="component" value="Unassembled WGS sequence"/>
</dbReference>
<dbReference type="OrthoDB" id="5545891at2759"/>
<keyword evidence="2" id="KW-1185">Reference proteome</keyword>
<evidence type="ECO:0000313" key="1">
    <source>
        <dbReference type="EMBL" id="OMJ25412.1"/>
    </source>
</evidence>
<evidence type="ECO:0000313" key="2">
    <source>
        <dbReference type="Proteomes" id="UP000187429"/>
    </source>
</evidence>
<dbReference type="EMBL" id="LSSM01001648">
    <property type="protein sequence ID" value="OMJ25412.1"/>
    <property type="molecule type" value="Genomic_DNA"/>
</dbReference>
<proteinExistence type="predicted"/>
<sequence>MLFLPFFLSQKYSTHYKDSIFLIFIKVKELTDKVKELLRENYRNIELGDPYFTTIIPLTDLVVYPELIEALTSSEEDFIRTPLTEYERKEAIHSCPQSSSMIYLPPPLNDSVSAAVKKQTQTCRKSMSP</sequence>
<comment type="caution">
    <text evidence="1">The sequence shown here is derived from an EMBL/GenBank/DDBJ whole genome shotgun (WGS) entry which is preliminary data.</text>
</comment>
<protein>
    <submittedName>
        <fullName evidence="1">Uncharacterized protein</fullName>
    </submittedName>
</protein>
<gene>
    <name evidence="1" type="ORF">AYI69_g4308</name>
</gene>
<organism evidence="1 2">
    <name type="scientific">Smittium culicis</name>
    <dbReference type="NCBI Taxonomy" id="133412"/>
    <lineage>
        <taxon>Eukaryota</taxon>
        <taxon>Fungi</taxon>
        <taxon>Fungi incertae sedis</taxon>
        <taxon>Zoopagomycota</taxon>
        <taxon>Kickxellomycotina</taxon>
        <taxon>Harpellomycetes</taxon>
        <taxon>Harpellales</taxon>
        <taxon>Legeriomycetaceae</taxon>
        <taxon>Smittium</taxon>
    </lineage>
</organism>
<name>A0A1R1YER9_9FUNG</name>
<accession>A0A1R1YER9</accession>
<dbReference type="AlphaFoldDB" id="A0A1R1YER9"/>
<reference evidence="2" key="1">
    <citation type="submission" date="2017-01" db="EMBL/GenBank/DDBJ databases">
        <authorList>
            <person name="Wang Y."/>
            <person name="White M."/>
            <person name="Kvist S."/>
            <person name="Moncalvo J.-M."/>
        </authorList>
    </citation>
    <scope>NUCLEOTIDE SEQUENCE [LARGE SCALE GENOMIC DNA]</scope>
    <source>
        <strain evidence="2">ID-206-W2</strain>
    </source>
</reference>